<evidence type="ECO:0000313" key="6">
    <source>
        <dbReference type="EMBL" id="SDT87600.1"/>
    </source>
</evidence>
<evidence type="ECO:0000259" key="1">
    <source>
        <dbReference type="Pfam" id="PF23926"/>
    </source>
</evidence>
<dbReference type="RefSeq" id="WP_074847991.1">
    <property type="nucleotide sequence ID" value="NZ_FNLM01000007.1"/>
</dbReference>
<dbReference type="SUPFAM" id="SSF56655">
    <property type="entry name" value="Carbohydrate phosphatase"/>
    <property type="match status" value="1"/>
</dbReference>
<dbReference type="AlphaFoldDB" id="A0A1H2DW07"/>
<sequence length="119" mass="13003">MTTVTLGWEGTKAEIPLYQNSDLVFSLDPIDATSGNITSWPVGAASTLYFFEGDPVRNATTPIISIPGVVEPPSIDYVVQQETLAPIIGRATHFLLTVSMPETPTQEYPLYYGKAVRRV</sequence>
<dbReference type="EMBL" id="FNLM01000008">
    <property type="protein sequence ID" value="SDT84338.1"/>
    <property type="molecule type" value="Genomic_DNA"/>
</dbReference>
<dbReference type="EMBL" id="FNLM01000025">
    <property type="protein sequence ID" value="SDT87600.1"/>
    <property type="molecule type" value="Genomic_DNA"/>
</dbReference>
<dbReference type="InterPro" id="IPR055688">
    <property type="entry name" value="LtfC/p132/Gp6_b-sand"/>
</dbReference>
<evidence type="ECO:0000313" key="8">
    <source>
        <dbReference type="EMBL" id="SDT96139.1"/>
    </source>
</evidence>
<evidence type="ECO:0000313" key="11">
    <source>
        <dbReference type="Proteomes" id="UP000183180"/>
    </source>
</evidence>
<name>A0A1H2DW07_9ACTN</name>
<evidence type="ECO:0000313" key="2">
    <source>
        <dbReference type="EMBL" id="SDT84215.1"/>
    </source>
</evidence>
<accession>A0A1H2DW07</accession>
<dbReference type="EMBL" id="FNLM01000023">
    <property type="protein sequence ID" value="SDT86512.1"/>
    <property type="molecule type" value="Genomic_DNA"/>
</dbReference>
<dbReference type="STRING" id="158898.SAMN04488548_10717"/>
<gene>
    <name evidence="2" type="ORF">SAMN04488548_10717</name>
    <name evidence="3" type="ORF">SAMN04488548_10819</name>
    <name evidence="4" type="ORF">SAMN04488548_12317</name>
    <name evidence="5" type="ORF">SAMN04488548_12414</name>
    <name evidence="6" type="ORF">SAMN04488548_12511</name>
    <name evidence="7" type="ORF">SAMN04488548_13340</name>
    <name evidence="8" type="ORF">SAMN04488548_13342</name>
    <name evidence="10" type="ORF">SAMN04488548_13811</name>
    <name evidence="9" type="ORF">SAMN04488548_1384</name>
</gene>
<organism evidence="5 11">
    <name type="scientific">Gordonia westfalica</name>
    <dbReference type="NCBI Taxonomy" id="158898"/>
    <lineage>
        <taxon>Bacteria</taxon>
        <taxon>Bacillati</taxon>
        <taxon>Actinomycetota</taxon>
        <taxon>Actinomycetes</taxon>
        <taxon>Mycobacteriales</taxon>
        <taxon>Gordoniaceae</taxon>
        <taxon>Gordonia</taxon>
    </lineage>
</organism>
<dbReference type="EMBL" id="FNLM01000038">
    <property type="protein sequence ID" value="SDU87192.1"/>
    <property type="molecule type" value="Genomic_DNA"/>
</dbReference>
<feature type="domain" description="LtfC/p132/Gp6 beta-sandwich" evidence="1">
    <location>
        <begin position="12"/>
        <end position="117"/>
    </location>
</feature>
<evidence type="ECO:0000313" key="9">
    <source>
        <dbReference type="EMBL" id="SDU87192.1"/>
    </source>
</evidence>
<evidence type="ECO:0000313" key="10">
    <source>
        <dbReference type="EMBL" id="SDU87263.1"/>
    </source>
</evidence>
<dbReference type="EMBL" id="FNLM01000033">
    <property type="protein sequence ID" value="SDT96091.1"/>
    <property type="molecule type" value="Genomic_DNA"/>
</dbReference>
<evidence type="ECO:0000313" key="5">
    <source>
        <dbReference type="EMBL" id="SDT87026.1"/>
    </source>
</evidence>
<dbReference type="OrthoDB" id="4383614at2"/>
<evidence type="ECO:0000313" key="7">
    <source>
        <dbReference type="EMBL" id="SDT96091.1"/>
    </source>
</evidence>
<dbReference type="EMBL" id="FNLM01000038">
    <property type="protein sequence ID" value="SDU87263.1"/>
    <property type="molecule type" value="Genomic_DNA"/>
</dbReference>
<protein>
    <recommendedName>
        <fullName evidence="1">LtfC/p132/Gp6 beta-sandwich domain-containing protein</fullName>
    </recommendedName>
</protein>
<proteinExistence type="predicted"/>
<evidence type="ECO:0000313" key="3">
    <source>
        <dbReference type="EMBL" id="SDT84338.1"/>
    </source>
</evidence>
<reference evidence="5 11" key="1">
    <citation type="submission" date="2016-10" db="EMBL/GenBank/DDBJ databases">
        <authorList>
            <person name="de Groot N.N."/>
        </authorList>
    </citation>
    <scope>NUCLEOTIDE SEQUENCE [LARGE SCALE GENOMIC DNA]</scope>
    <source>
        <strain evidence="5 11">DSM 44215</strain>
    </source>
</reference>
<dbReference type="Pfam" id="PF23926">
    <property type="entry name" value="LtfC"/>
    <property type="match status" value="1"/>
</dbReference>
<evidence type="ECO:0000313" key="4">
    <source>
        <dbReference type="EMBL" id="SDT86512.1"/>
    </source>
</evidence>
<dbReference type="Proteomes" id="UP000183180">
    <property type="component" value="Unassembled WGS sequence"/>
</dbReference>
<dbReference type="EMBL" id="FNLM01000033">
    <property type="protein sequence ID" value="SDT96139.1"/>
    <property type="molecule type" value="Genomic_DNA"/>
</dbReference>
<dbReference type="EMBL" id="FNLM01000024">
    <property type="protein sequence ID" value="SDT87026.1"/>
    <property type="molecule type" value="Genomic_DNA"/>
</dbReference>
<dbReference type="EMBL" id="FNLM01000007">
    <property type="protein sequence ID" value="SDT84215.1"/>
    <property type="molecule type" value="Genomic_DNA"/>
</dbReference>